<dbReference type="InterPro" id="IPR002933">
    <property type="entry name" value="Peptidase_M20"/>
</dbReference>
<feature type="domain" description="Peptidase M20 dimerisation" evidence="2">
    <location>
        <begin position="190"/>
        <end position="288"/>
    </location>
</feature>
<reference evidence="3" key="1">
    <citation type="submission" date="2021-02" db="EMBL/GenBank/DDBJ databases">
        <title>Infant gut strain persistence is associated with maternal origin, phylogeny, and functional potential including surface adhesion and iron acquisition.</title>
        <authorList>
            <person name="Lou Y.C."/>
        </authorList>
    </citation>
    <scope>NUCLEOTIDE SEQUENCE</scope>
    <source>
        <strain evidence="3">L2_039_000G1_dasL2_039_000G1_concoct_11</strain>
    </source>
</reference>
<dbReference type="Proteomes" id="UP000727506">
    <property type="component" value="Unassembled WGS sequence"/>
</dbReference>
<accession>A0A943UTN2</accession>
<evidence type="ECO:0000313" key="4">
    <source>
        <dbReference type="Proteomes" id="UP000727506"/>
    </source>
</evidence>
<evidence type="ECO:0000259" key="2">
    <source>
        <dbReference type="Pfam" id="PF07687"/>
    </source>
</evidence>
<gene>
    <name evidence="3" type="ORF">KH142_04195</name>
</gene>
<protein>
    <submittedName>
        <fullName evidence="3">Amidohydrolase</fullName>
    </submittedName>
</protein>
<dbReference type="GO" id="GO:0050118">
    <property type="term" value="F:N-acetyldiaminopimelate deacetylase activity"/>
    <property type="evidence" value="ECO:0007669"/>
    <property type="project" value="UniProtKB-ARBA"/>
</dbReference>
<dbReference type="SUPFAM" id="SSF55031">
    <property type="entry name" value="Bacterial exopeptidase dimerisation domain"/>
    <property type="match status" value="1"/>
</dbReference>
<name>A0A943UTN2_9ACTN</name>
<dbReference type="SUPFAM" id="SSF53187">
    <property type="entry name" value="Zn-dependent exopeptidases"/>
    <property type="match status" value="1"/>
</dbReference>
<dbReference type="Pfam" id="PF01546">
    <property type="entry name" value="Peptidase_M20"/>
    <property type="match status" value="1"/>
</dbReference>
<evidence type="ECO:0000313" key="3">
    <source>
        <dbReference type="EMBL" id="MBS6940676.1"/>
    </source>
</evidence>
<evidence type="ECO:0000256" key="1">
    <source>
        <dbReference type="ARBA" id="ARBA00022801"/>
    </source>
</evidence>
<dbReference type="InterPro" id="IPR011650">
    <property type="entry name" value="Peptidase_M20_dimer"/>
</dbReference>
<keyword evidence="1" id="KW-0378">Hydrolase</keyword>
<dbReference type="NCBIfam" id="TIGR01891">
    <property type="entry name" value="amidohydrolases"/>
    <property type="match status" value="1"/>
</dbReference>
<proteinExistence type="predicted"/>
<dbReference type="EMBL" id="JAGZSV010000055">
    <property type="protein sequence ID" value="MBS6940676.1"/>
    <property type="molecule type" value="Genomic_DNA"/>
</dbReference>
<dbReference type="FunFam" id="3.30.70.360:FF:000001">
    <property type="entry name" value="N-acetyldiaminopimelate deacetylase"/>
    <property type="match status" value="1"/>
</dbReference>
<dbReference type="GO" id="GO:0019877">
    <property type="term" value="P:diaminopimelate biosynthetic process"/>
    <property type="evidence" value="ECO:0007669"/>
    <property type="project" value="UniProtKB-ARBA"/>
</dbReference>
<dbReference type="PANTHER" id="PTHR11014">
    <property type="entry name" value="PEPTIDASE M20 FAMILY MEMBER"/>
    <property type="match status" value="1"/>
</dbReference>
<comment type="caution">
    <text evidence="3">The sequence shown here is derived from an EMBL/GenBank/DDBJ whole genome shotgun (WGS) entry which is preliminary data.</text>
</comment>
<dbReference type="InterPro" id="IPR017439">
    <property type="entry name" value="Amidohydrolase"/>
</dbReference>
<dbReference type="AlphaFoldDB" id="A0A943UTN2"/>
<dbReference type="Gene3D" id="3.40.630.10">
    <property type="entry name" value="Zn peptidases"/>
    <property type="match status" value="1"/>
</dbReference>
<organism evidence="3 4">
    <name type="scientific">Slackia piriformis</name>
    <dbReference type="NCBI Taxonomy" id="626934"/>
    <lineage>
        <taxon>Bacteria</taxon>
        <taxon>Bacillati</taxon>
        <taxon>Actinomycetota</taxon>
        <taxon>Coriobacteriia</taxon>
        <taxon>Eggerthellales</taxon>
        <taxon>Eggerthellaceae</taxon>
        <taxon>Slackia</taxon>
    </lineage>
</organism>
<feature type="non-terminal residue" evidence="3">
    <location>
        <position position="323"/>
    </location>
</feature>
<dbReference type="PANTHER" id="PTHR11014:SF63">
    <property type="entry name" value="METALLOPEPTIDASE, PUTATIVE (AFU_ORTHOLOGUE AFUA_6G09600)-RELATED"/>
    <property type="match status" value="1"/>
</dbReference>
<dbReference type="InterPro" id="IPR036264">
    <property type="entry name" value="Bact_exopeptidase_dim_dom"/>
</dbReference>
<dbReference type="Gene3D" id="3.30.70.360">
    <property type="match status" value="1"/>
</dbReference>
<dbReference type="CDD" id="cd03886">
    <property type="entry name" value="M20_Acy1"/>
    <property type="match status" value="1"/>
</dbReference>
<dbReference type="Pfam" id="PF07687">
    <property type="entry name" value="M20_dimer"/>
    <property type="match status" value="1"/>
</dbReference>
<sequence length="323" mass="34608">MKANGIEQKRLFEQAAGMKEQLAAWRHDLHRMPEVGLHLPQSSAYIKAQLDAMGIAYDDSLVEGSCITATLGTDGPCIMLRADYDALPVEEMSGEPFAADNGNMHACGHDMHASMLLGATRLLKEHEDELKGRVKLLFQPGEEAAGGAAACVREGVLENPQPDVAFALHVASQVPLGVLAWGEKALARAHNFKVTVGGHGGHGSMPEMCIDPITPAAYIHLGLQELISREIAGTEEAVLTTGSFQAGATSNVIPQTAELKANMRTFDDDLHDRLFKRIEEISTSIAAAYRATATVETIEDDPMLQCDKQLSELASAAVKAGMP</sequence>